<dbReference type="Proteomes" id="UP001600888">
    <property type="component" value="Unassembled WGS sequence"/>
</dbReference>
<evidence type="ECO:0000313" key="4">
    <source>
        <dbReference type="Proteomes" id="UP001600888"/>
    </source>
</evidence>
<feature type="compositionally biased region" description="Basic and acidic residues" evidence="1">
    <location>
        <begin position="115"/>
        <end position="124"/>
    </location>
</feature>
<organism evidence="3 4">
    <name type="scientific">Diaporthe vaccinii</name>
    <dbReference type="NCBI Taxonomy" id="105482"/>
    <lineage>
        <taxon>Eukaryota</taxon>
        <taxon>Fungi</taxon>
        <taxon>Dikarya</taxon>
        <taxon>Ascomycota</taxon>
        <taxon>Pezizomycotina</taxon>
        <taxon>Sordariomycetes</taxon>
        <taxon>Sordariomycetidae</taxon>
        <taxon>Diaporthales</taxon>
        <taxon>Diaporthaceae</taxon>
        <taxon>Diaporthe</taxon>
        <taxon>Diaporthe eres species complex</taxon>
    </lineage>
</organism>
<sequence length="151" mass="16460">MYPGFRTLTLLLAIYPRLTITPDTTNPAHTAHTHKRKNSTTPCPTCTELPAPSAEPRPTAPARPAEAVALPALSRRHLRINIAAVTSGLAETVSAGAVPVAWSGYLKDPGSHLPRKSENNEATRQRRQPVKLSKGKKESKRDIRKRPHNPG</sequence>
<gene>
    <name evidence="3" type="ORF">FJTKL_00660</name>
</gene>
<feature type="chain" id="PRO_5046933095" evidence="2">
    <location>
        <begin position="20"/>
        <end position="151"/>
    </location>
</feature>
<feature type="region of interest" description="Disordered" evidence="1">
    <location>
        <begin position="104"/>
        <end position="151"/>
    </location>
</feature>
<comment type="caution">
    <text evidence="3">The sequence shown here is derived from an EMBL/GenBank/DDBJ whole genome shotgun (WGS) entry which is preliminary data.</text>
</comment>
<feature type="signal peptide" evidence="2">
    <location>
        <begin position="1"/>
        <end position="19"/>
    </location>
</feature>
<accession>A0ABR4F675</accession>
<protein>
    <submittedName>
        <fullName evidence="3">Uncharacterized protein</fullName>
    </submittedName>
</protein>
<name>A0ABR4F675_9PEZI</name>
<feature type="compositionally biased region" description="Basic residues" evidence="1">
    <location>
        <begin position="125"/>
        <end position="134"/>
    </location>
</feature>
<feature type="region of interest" description="Disordered" evidence="1">
    <location>
        <begin position="25"/>
        <end position="64"/>
    </location>
</feature>
<evidence type="ECO:0000256" key="2">
    <source>
        <dbReference type="SAM" id="SignalP"/>
    </source>
</evidence>
<feature type="compositionally biased region" description="Basic residues" evidence="1">
    <location>
        <begin position="142"/>
        <end position="151"/>
    </location>
</feature>
<evidence type="ECO:0000313" key="3">
    <source>
        <dbReference type="EMBL" id="KAL2290178.1"/>
    </source>
</evidence>
<reference evidence="3 4" key="1">
    <citation type="submission" date="2024-03" db="EMBL/GenBank/DDBJ databases">
        <title>A high-quality draft genome sequence of Diaporthe vaccinii, a causative agent of upright dieback and viscid rot disease in cranberry plants.</title>
        <authorList>
            <person name="Sarrasin M."/>
            <person name="Lang B.F."/>
            <person name="Burger G."/>
        </authorList>
    </citation>
    <scope>NUCLEOTIDE SEQUENCE [LARGE SCALE GENOMIC DNA]</scope>
    <source>
        <strain evidence="3 4">IS7</strain>
    </source>
</reference>
<evidence type="ECO:0000256" key="1">
    <source>
        <dbReference type="SAM" id="MobiDB-lite"/>
    </source>
</evidence>
<keyword evidence="4" id="KW-1185">Reference proteome</keyword>
<proteinExistence type="predicted"/>
<keyword evidence="2" id="KW-0732">Signal</keyword>
<dbReference type="EMBL" id="JBAWTH010000010">
    <property type="protein sequence ID" value="KAL2290178.1"/>
    <property type="molecule type" value="Genomic_DNA"/>
</dbReference>